<name>A0A9W7Y6T3_9FUNG</name>
<comment type="caution">
    <text evidence="2">The sequence shown here is derived from an EMBL/GenBank/DDBJ whole genome shotgun (WGS) entry which is preliminary data.</text>
</comment>
<dbReference type="AlphaFoldDB" id="A0A9W7Y6T3"/>
<evidence type="ECO:0000256" key="1">
    <source>
        <dbReference type="SAM" id="MobiDB-lite"/>
    </source>
</evidence>
<feature type="region of interest" description="Disordered" evidence="1">
    <location>
        <begin position="1"/>
        <end position="50"/>
    </location>
</feature>
<reference evidence="2" key="1">
    <citation type="submission" date="2022-07" db="EMBL/GenBank/DDBJ databases">
        <title>Phylogenomic reconstructions and comparative analyses of Kickxellomycotina fungi.</title>
        <authorList>
            <person name="Reynolds N.K."/>
            <person name="Stajich J.E."/>
            <person name="Barry K."/>
            <person name="Grigoriev I.V."/>
            <person name="Crous P."/>
            <person name="Smith M.E."/>
        </authorList>
    </citation>
    <scope>NUCLEOTIDE SEQUENCE</scope>
    <source>
        <strain evidence="2">BCRC 34381</strain>
    </source>
</reference>
<protein>
    <submittedName>
        <fullName evidence="2">Uncharacterized protein</fullName>
    </submittedName>
</protein>
<organism evidence="2 3">
    <name type="scientific">Coemansia biformis</name>
    <dbReference type="NCBI Taxonomy" id="1286918"/>
    <lineage>
        <taxon>Eukaryota</taxon>
        <taxon>Fungi</taxon>
        <taxon>Fungi incertae sedis</taxon>
        <taxon>Zoopagomycota</taxon>
        <taxon>Kickxellomycotina</taxon>
        <taxon>Kickxellomycetes</taxon>
        <taxon>Kickxellales</taxon>
        <taxon>Kickxellaceae</taxon>
        <taxon>Coemansia</taxon>
    </lineage>
</organism>
<evidence type="ECO:0000313" key="2">
    <source>
        <dbReference type="EMBL" id="KAJ1729900.1"/>
    </source>
</evidence>
<keyword evidence="3" id="KW-1185">Reference proteome</keyword>
<evidence type="ECO:0000313" key="3">
    <source>
        <dbReference type="Proteomes" id="UP001143981"/>
    </source>
</evidence>
<accession>A0A9W7Y6T3</accession>
<sequence length="117" mass="11985">MDGLQAIDEAMAERANDGAEQLAADGPPPHAGSVEERPVEERPAEGGQPLFVGLLPDEMSQLIRDGRALDSGSADTAAEAAAAVMDEGELAREAAALRTAEFVSDIVAALESGEAAQ</sequence>
<dbReference type="Proteomes" id="UP001143981">
    <property type="component" value="Unassembled WGS sequence"/>
</dbReference>
<gene>
    <name evidence="2" type="ORF">LPJ61_003301</name>
</gene>
<proteinExistence type="predicted"/>
<dbReference type="EMBL" id="JANBOI010000535">
    <property type="protein sequence ID" value="KAJ1729900.1"/>
    <property type="molecule type" value="Genomic_DNA"/>
</dbReference>
<feature type="compositionally biased region" description="Basic and acidic residues" evidence="1">
    <location>
        <begin position="33"/>
        <end position="44"/>
    </location>
</feature>